<name>A0ABC8M7J9_ERUVS</name>
<dbReference type="Pfam" id="PF00571">
    <property type="entry name" value="CBS"/>
    <property type="match status" value="1"/>
</dbReference>
<dbReference type="SUPFAM" id="SSF54631">
    <property type="entry name" value="CBS-domain pair"/>
    <property type="match status" value="1"/>
</dbReference>
<protein>
    <recommendedName>
        <fullName evidence="4">CBS domain-containing protein</fullName>
    </recommendedName>
</protein>
<evidence type="ECO:0000313" key="5">
    <source>
        <dbReference type="EMBL" id="CAH8391732.1"/>
    </source>
</evidence>
<evidence type="ECO:0000256" key="2">
    <source>
        <dbReference type="PROSITE-ProRule" id="PRU00703"/>
    </source>
</evidence>
<keyword evidence="1" id="KW-0677">Repeat</keyword>
<feature type="domain" description="CBS" evidence="4">
    <location>
        <begin position="119"/>
        <end position="170"/>
    </location>
</feature>
<dbReference type="InterPro" id="IPR046342">
    <property type="entry name" value="CBS_dom_sf"/>
</dbReference>
<dbReference type="PANTHER" id="PTHR48108:SF6">
    <property type="entry name" value="CBS DOMAIN-CONTAINING PROTEIN CBSX1, CHLOROPLASTIC"/>
    <property type="match status" value="1"/>
</dbReference>
<accession>A0ABC8M7J9</accession>
<evidence type="ECO:0000256" key="3">
    <source>
        <dbReference type="SAM" id="MobiDB-lite"/>
    </source>
</evidence>
<dbReference type="Proteomes" id="UP001642260">
    <property type="component" value="Unassembled WGS sequence"/>
</dbReference>
<organism evidence="5 6">
    <name type="scientific">Eruca vesicaria subsp. sativa</name>
    <name type="common">Garden rocket</name>
    <name type="synonym">Eruca sativa</name>
    <dbReference type="NCBI Taxonomy" id="29727"/>
    <lineage>
        <taxon>Eukaryota</taxon>
        <taxon>Viridiplantae</taxon>
        <taxon>Streptophyta</taxon>
        <taxon>Embryophyta</taxon>
        <taxon>Tracheophyta</taxon>
        <taxon>Spermatophyta</taxon>
        <taxon>Magnoliopsida</taxon>
        <taxon>eudicotyledons</taxon>
        <taxon>Gunneridae</taxon>
        <taxon>Pentapetalae</taxon>
        <taxon>rosids</taxon>
        <taxon>malvids</taxon>
        <taxon>Brassicales</taxon>
        <taxon>Brassicaceae</taxon>
        <taxon>Brassiceae</taxon>
        <taxon>Eruca</taxon>
    </lineage>
</organism>
<proteinExistence type="predicted"/>
<dbReference type="InterPro" id="IPR051462">
    <property type="entry name" value="CBS_domain-containing"/>
</dbReference>
<dbReference type="EMBL" id="CAKOAT010960709">
    <property type="protein sequence ID" value="CAH8391732.1"/>
    <property type="molecule type" value="Genomic_DNA"/>
</dbReference>
<feature type="compositionally biased region" description="Basic and acidic residues" evidence="3">
    <location>
        <begin position="22"/>
        <end position="39"/>
    </location>
</feature>
<evidence type="ECO:0000256" key="1">
    <source>
        <dbReference type="ARBA" id="ARBA00022737"/>
    </source>
</evidence>
<dbReference type="PANTHER" id="PTHR48108">
    <property type="entry name" value="CBS DOMAIN-CONTAINING PROTEIN CBSX2, CHLOROPLASTIC"/>
    <property type="match status" value="1"/>
</dbReference>
<keyword evidence="6" id="KW-1185">Reference proteome</keyword>
<comment type="caution">
    <text evidence="5">The sequence shown here is derived from an EMBL/GenBank/DDBJ whole genome shotgun (WGS) entry which is preliminary data.</text>
</comment>
<dbReference type="Gene3D" id="3.10.580.10">
    <property type="entry name" value="CBS-domain"/>
    <property type="match status" value="1"/>
</dbReference>
<evidence type="ECO:0000313" key="6">
    <source>
        <dbReference type="Proteomes" id="UP001642260"/>
    </source>
</evidence>
<keyword evidence="2" id="KW-0129">CBS domain</keyword>
<feature type="region of interest" description="Disordered" evidence="3">
    <location>
        <begin position="22"/>
        <end position="79"/>
    </location>
</feature>
<sequence length="170" mass="18938">MEKTPPPNDLLKKILELEESQEHLKQEMSRLKVSSEIRQRSHSVSPHRPARKSGAASFPQSSRLHGPINLRGGGGRGTSAGKFTDNQYLNILQSVGQTSFNAVQKLLSKTNGKLVGHLMTPAPVVVEENTNLEDAEKILLETKYRRLPVVDSDGKLMAKIRQIFIAFNVW</sequence>
<evidence type="ECO:0000259" key="4">
    <source>
        <dbReference type="PROSITE" id="PS51371"/>
    </source>
</evidence>
<gene>
    <name evidence="5" type="ORF">ERUC_LOCUS44215</name>
</gene>
<dbReference type="InterPro" id="IPR000644">
    <property type="entry name" value="CBS_dom"/>
</dbReference>
<reference evidence="5 6" key="1">
    <citation type="submission" date="2022-03" db="EMBL/GenBank/DDBJ databases">
        <authorList>
            <person name="Macdonald S."/>
            <person name="Ahmed S."/>
            <person name="Newling K."/>
        </authorList>
    </citation>
    <scope>NUCLEOTIDE SEQUENCE [LARGE SCALE GENOMIC DNA]</scope>
</reference>
<dbReference type="PROSITE" id="PS51371">
    <property type="entry name" value="CBS"/>
    <property type="match status" value="1"/>
</dbReference>
<dbReference type="AlphaFoldDB" id="A0ABC8M7J9"/>